<organism evidence="2 3">
    <name type="scientific">Aromatoleum diolicum</name>
    <dbReference type="NCBI Taxonomy" id="75796"/>
    <lineage>
        <taxon>Bacteria</taxon>
        <taxon>Pseudomonadati</taxon>
        <taxon>Pseudomonadota</taxon>
        <taxon>Betaproteobacteria</taxon>
        <taxon>Rhodocyclales</taxon>
        <taxon>Rhodocyclaceae</taxon>
        <taxon>Aromatoleum</taxon>
    </lineage>
</organism>
<dbReference type="InterPro" id="IPR050483">
    <property type="entry name" value="CoA-transferase_III_domain"/>
</dbReference>
<keyword evidence="3" id="KW-1185">Reference proteome</keyword>
<dbReference type="RefSeq" id="WP_169262172.1">
    <property type="nucleotide sequence ID" value="NZ_WTVQ01000047.1"/>
</dbReference>
<dbReference type="InterPro" id="IPR003673">
    <property type="entry name" value="CoA-Trfase_fam_III"/>
</dbReference>
<keyword evidence="1" id="KW-0808">Transferase</keyword>
<evidence type="ECO:0008006" key="4">
    <source>
        <dbReference type="Google" id="ProtNLM"/>
    </source>
</evidence>
<proteinExistence type="predicted"/>
<name>A0ABX1QGC3_9RHOO</name>
<evidence type="ECO:0000313" key="2">
    <source>
        <dbReference type="EMBL" id="NMG77040.1"/>
    </source>
</evidence>
<dbReference type="EMBL" id="WTVQ01000047">
    <property type="protein sequence ID" value="NMG77040.1"/>
    <property type="molecule type" value="Genomic_DNA"/>
</dbReference>
<dbReference type="SUPFAM" id="SSF89796">
    <property type="entry name" value="CoA-transferase family III (CaiB/BaiF)"/>
    <property type="match status" value="1"/>
</dbReference>
<gene>
    <name evidence="2" type="ORF">GPA25_20000</name>
</gene>
<protein>
    <recommendedName>
        <fullName evidence="4">CoA transferase</fullName>
    </recommendedName>
</protein>
<sequence>MKAHNPAAPGALAGIRVIDFGQMVSAPYCAKLFGDYGADVLKVELPEGDAARRAGPFPADAPHPERSGLYFINNTNKRGITCNVATAQGRELFLRLLESTDVLIENNLPQRMRVWGLDYATLAATNPDLVVISITPFGQTGPYSGWNGYDLNAYHLTGASSRYCGRPGETPLEHGTFAADYFGAVTAAAWGLGAVYGRGQAGGGQQLDVSCAEAIAATFVGGQNIGCYAQEGRFDKRTGVGMPLGAPATIMPCRDGHVWMLALEPGQWNGLRKVMGDPEWASLDMFQDMYSRAQNADVIYEFLREWTMQHGKMEIMEKCQAAGCPVTAVFTIEEAANQPHLKARDYFVDMEHPELGRLKNLGAPFKLPASPGGPTRPAPLLGQHNEEVYGERLGLTAADVRRLARDGIV</sequence>
<reference evidence="2 3" key="1">
    <citation type="submission" date="2019-12" db="EMBL/GenBank/DDBJ databases">
        <title>Comparative genomics gives insights into the taxonomy of the Azoarcus-Aromatoleum group and reveals separate origins of nif in the plant-associated Azoarcus and non-plant-associated Aromatoleum sub-groups.</title>
        <authorList>
            <person name="Lafos M."/>
            <person name="Maluk M."/>
            <person name="Batista M."/>
            <person name="Junghare M."/>
            <person name="Carmona M."/>
            <person name="Faoro H."/>
            <person name="Cruz L.M."/>
            <person name="Battistoni F."/>
            <person name="De Souza E."/>
            <person name="Pedrosa F."/>
            <person name="Chen W.-M."/>
            <person name="Poole P.S."/>
            <person name="Dixon R.A."/>
            <person name="James E.K."/>
        </authorList>
    </citation>
    <scope>NUCLEOTIDE SEQUENCE [LARGE SCALE GENOMIC DNA]</scope>
    <source>
        <strain evidence="2 3">22Lin</strain>
    </source>
</reference>
<dbReference type="Pfam" id="PF02515">
    <property type="entry name" value="CoA_transf_3"/>
    <property type="match status" value="1"/>
</dbReference>
<comment type="caution">
    <text evidence="2">The sequence shown here is derived from an EMBL/GenBank/DDBJ whole genome shotgun (WGS) entry which is preliminary data.</text>
</comment>
<dbReference type="InterPro" id="IPR023606">
    <property type="entry name" value="CoA-Trfase_III_dom_1_sf"/>
</dbReference>
<dbReference type="Gene3D" id="3.30.1540.10">
    <property type="entry name" value="formyl-coa transferase, domain 3"/>
    <property type="match status" value="1"/>
</dbReference>
<dbReference type="Gene3D" id="3.40.50.10540">
    <property type="entry name" value="Crotonobetainyl-coa:carnitine coa-transferase, domain 1"/>
    <property type="match status" value="1"/>
</dbReference>
<dbReference type="PANTHER" id="PTHR48207:SF3">
    <property type="entry name" value="SUCCINATE--HYDROXYMETHYLGLUTARATE COA-TRANSFERASE"/>
    <property type="match status" value="1"/>
</dbReference>
<accession>A0ABX1QGC3</accession>
<dbReference type="InterPro" id="IPR044855">
    <property type="entry name" value="CoA-Trfase_III_dom3_sf"/>
</dbReference>
<evidence type="ECO:0000313" key="3">
    <source>
        <dbReference type="Proteomes" id="UP000648984"/>
    </source>
</evidence>
<dbReference type="Proteomes" id="UP000648984">
    <property type="component" value="Unassembled WGS sequence"/>
</dbReference>
<dbReference type="PANTHER" id="PTHR48207">
    <property type="entry name" value="SUCCINATE--HYDROXYMETHYLGLUTARATE COA-TRANSFERASE"/>
    <property type="match status" value="1"/>
</dbReference>
<evidence type="ECO:0000256" key="1">
    <source>
        <dbReference type="ARBA" id="ARBA00022679"/>
    </source>
</evidence>